<proteinExistence type="predicted"/>
<dbReference type="InterPro" id="IPR046947">
    <property type="entry name" value="LytR-like"/>
</dbReference>
<dbReference type="PANTHER" id="PTHR37299:SF1">
    <property type="entry name" value="STAGE 0 SPORULATION PROTEIN A HOMOLOG"/>
    <property type="match status" value="1"/>
</dbReference>
<gene>
    <name evidence="4" type="ORF">GO988_14645</name>
</gene>
<dbReference type="SMART" id="SM00448">
    <property type="entry name" value="REC"/>
    <property type="match status" value="1"/>
</dbReference>
<dbReference type="PANTHER" id="PTHR37299">
    <property type="entry name" value="TRANSCRIPTIONAL REGULATOR-RELATED"/>
    <property type="match status" value="1"/>
</dbReference>
<name>A0A7K1TGN4_9BACT</name>
<dbReference type="Gene3D" id="3.40.50.2300">
    <property type="match status" value="1"/>
</dbReference>
<dbReference type="SMART" id="SM00850">
    <property type="entry name" value="LytTR"/>
    <property type="match status" value="1"/>
</dbReference>
<accession>A0A7K1TGN4</accession>
<evidence type="ECO:0000313" key="5">
    <source>
        <dbReference type="Proteomes" id="UP000441336"/>
    </source>
</evidence>
<dbReference type="Gene3D" id="2.40.50.1020">
    <property type="entry name" value="LytTr DNA-binding domain"/>
    <property type="match status" value="1"/>
</dbReference>
<feature type="domain" description="HTH LytTR-type" evidence="3">
    <location>
        <begin position="149"/>
        <end position="253"/>
    </location>
</feature>
<dbReference type="InterPro" id="IPR007492">
    <property type="entry name" value="LytTR_DNA-bd_dom"/>
</dbReference>
<feature type="domain" description="Response regulatory" evidence="2">
    <location>
        <begin position="4"/>
        <end position="117"/>
    </location>
</feature>
<dbReference type="InterPro" id="IPR011006">
    <property type="entry name" value="CheY-like_superfamily"/>
</dbReference>
<dbReference type="PROSITE" id="PS50110">
    <property type="entry name" value="RESPONSE_REGULATORY"/>
    <property type="match status" value="1"/>
</dbReference>
<sequence>MSYRALIIDDEQLSRRIIRTFLKNEAAIEVIGEAANGPEAVLQILEHRPDLLFLDVQMPEMDGFAVLREVWAHYQPFVVFATAFDSYAIRAFEFSAADYLLKPFDHQRFGQAVARVKTQLDLRGSAGASQALRTLLATVAPSASYLQRLLVKDQRTLFFVRTADILYFEADHNYITVHTATKTHLIYDSLTKLEQQLAPHEFTRINRSCLVGLDHIESLEAYFNGEYWVKLRTGQTLKWTRKYRDNLQAFYHRPQ</sequence>
<organism evidence="4 5">
    <name type="scientific">Hymenobacter ginkgonis</name>
    <dbReference type="NCBI Taxonomy" id="2682976"/>
    <lineage>
        <taxon>Bacteria</taxon>
        <taxon>Pseudomonadati</taxon>
        <taxon>Bacteroidota</taxon>
        <taxon>Cytophagia</taxon>
        <taxon>Cytophagales</taxon>
        <taxon>Hymenobacteraceae</taxon>
        <taxon>Hymenobacter</taxon>
    </lineage>
</organism>
<keyword evidence="1" id="KW-0597">Phosphoprotein</keyword>
<keyword evidence="5" id="KW-1185">Reference proteome</keyword>
<dbReference type="GO" id="GO:0000156">
    <property type="term" value="F:phosphorelay response regulator activity"/>
    <property type="evidence" value="ECO:0007669"/>
    <property type="project" value="InterPro"/>
</dbReference>
<dbReference type="EMBL" id="WQKZ01000003">
    <property type="protein sequence ID" value="MVN77570.1"/>
    <property type="molecule type" value="Genomic_DNA"/>
</dbReference>
<reference evidence="4 5" key="1">
    <citation type="submission" date="2019-12" db="EMBL/GenBank/DDBJ databases">
        <title>Hymenobacter sp. HMF4947 Genome sequencing and assembly.</title>
        <authorList>
            <person name="Kang H."/>
            <person name="Cha I."/>
            <person name="Kim H."/>
            <person name="Joh K."/>
        </authorList>
    </citation>
    <scope>NUCLEOTIDE SEQUENCE [LARGE SCALE GENOMIC DNA]</scope>
    <source>
        <strain evidence="4 5">HMF4947</strain>
    </source>
</reference>
<dbReference type="Proteomes" id="UP000441336">
    <property type="component" value="Unassembled WGS sequence"/>
</dbReference>
<feature type="modified residue" description="4-aspartylphosphate" evidence="1">
    <location>
        <position position="55"/>
    </location>
</feature>
<dbReference type="AlphaFoldDB" id="A0A7K1TGN4"/>
<dbReference type="PROSITE" id="PS50930">
    <property type="entry name" value="HTH_LYTTR"/>
    <property type="match status" value="1"/>
</dbReference>
<dbReference type="Pfam" id="PF04397">
    <property type="entry name" value="LytTR"/>
    <property type="match status" value="1"/>
</dbReference>
<dbReference type="Pfam" id="PF00072">
    <property type="entry name" value="Response_reg"/>
    <property type="match status" value="1"/>
</dbReference>
<dbReference type="RefSeq" id="WP_157566721.1">
    <property type="nucleotide sequence ID" value="NZ_WQKZ01000003.1"/>
</dbReference>
<dbReference type="GO" id="GO:0003677">
    <property type="term" value="F:DNA binding"/>
    <property type="evidence" value="ECO:0007669"/>
    <property type="project" value="InterPro"/>
</dbReference>
<evidence type="ECO:0000259" key="2">
    <source>
        <dbReference type="PROSITE" id="PS50110"/>
    </source>
</evidence>
<protein>
    <submittedName>
        <fullName evidence="4">Response regulator</fullName>
    </submittedName>
</protein>
<dbReference type="SUPFAM" id="SSF52172">
    <property type="entry name" value="CheY-like"/>
    <property type="match status" value="1"/>
</dbReference>
<evidence type="ECO:0000313" key="4">
    <source>
        <dbReference type="EMBL" id="MVN77570.1"/>
    </source>
</evidence>
<evidence type="ECO:0000259" key="3">
    <source>
        <dbReference type="PROSITE" id="PS50930"/>
    </source>
</evidence>
<evidence type="ECO:0000256" key="1">
    <source>
        <dbReference type="PROSITE-ProRule" id="PRU00169"/>
    </source>
</evidence>
<comment type="caution">
    <text evidence="4">The sequence shown here is derived from an EMBL/GenBank/DDBJ whole genome shotgun (WGS) entry which is preliminary data.</text>
</comment>
<dbReference type="InterPro" id="IPR001789">
    <property type="entry name" value="Sig_transdc_resp-reg_receiver"/>
</dbReference>